<dbReference type="EMBL" id="LOBU02000018">
    <property type="protein sequence ID" value="OKA05257.1"/>
    <property type="molecule type" value="Genomic_DNA"/>
</dbReference>
<gene>
    <name evidence="15" type="ORF">ATP06_0227135</name>
    <name evidence="14" type="ORF">AVL48_31745</name>
</gene>
<evidence type="ECO:0000256" key="6">
    <source>
        <dbReference type="ARBA" id="ARBA00022692"/>
    </source>
</evidence>
<dbReference type="SUPFAM" id="SSF47384">
    <property type="entry name" value="Homodimeric domain of signal transducing histidine kinase"/>
    <property type="match status" value="1"/>
</dbReference>
<keyword evidence="9" id="KW-0902">Two-component regulatory system</keyword>
<organism evidence="14 16">
    <name type="scientific">Amycolatopsis regifaucium</name>
    <dbReference type="NCBI Taxonomy" id="546365"/>
    <lineage>
        <taxon>Bacteria</taxon>
        <taxon>Bacillati</taxon>
        <taxon>Actinomycetota</taxon>
        <taxon>Actinomycetes</taxon>
        <taxon>Pseudonocardiales</taxon>
        <taxon>Pseudonocardiaceae</taxon>
        <taxon>Amycolatopsis</taxon>
    </lineage>
</organism>
<dbReference type="InterPro" id="IPR036890">
    <property type="entry name" value="HATPase_C_sf"/>
</dbReference>
<dbReference type="SMART" id="SM00387">
    <property type="entry name" value="HATPase_c"/>
    <property type="match status" value="1"/>
</dbReference>
<dbReference type="SMART" id="SM00388">
    <property type="entry name" value="HisKA"/>
    <property type="match status" value="1"/>
</dbReference>
<comment type="caution">
    <text evidence="14">The sequence shown here is derived from an EMBL/GenBank/DDBJ whole genome shotgun (WGS) entry which is preliminary data.</text>
</comment>
<dbReference type="InterPro" id="IPR004358">
    <property type="entry name" value="Sig_transdc_His_kin-like_C"/>
</dbReference>
<comment type="catalytic activity">
    <reaction evidence="1">
        <text>ATP + protein L-histidine = ADP + protein N-phospho-L-histidine.</text>
        <dbReference type="EC" id="2.7.13.3"/>
    </reaction>
</comment>
<evidence type="ECO:0000259" key="13">
    <source>
        <dbReference type="PROSITE" id="PS50885"/>
    </source>
</evidence>
<dbReference type="PANTHER" id="PTHR45436:SF5">
    <property type="entry name" value="SENSOR HISTIDINE KINASE TRCS"/>
    <property type="match status" value="1"/>
</dbReference>
<dbReference type="RefSeq" id="WP_061989750.1">
    <property type="nucleotide sequence ID" value="NZ_FOPQ01000028.1"/>
</dbReference>
<accession>A0A154MKF1</accession>
<evidence type="ECO:0000256" key="4">
    <source>
        <dbReference type="ARBA" id="ARBA00022553"/>
    </source>
</evidence>
<dbReference type="Gene3D" id="6.10.340.10">
    <property type="match status" value="1"/>
</dbReference>
<dbReference type="InterPro" id="IPR050428">
    <property type="entry name" value="TCS_sensor_his_kinase"/>
</dbReference>
<dbReference type="Pfam" id="PF00672">
    <property type="entry name" value="HAMP"/>
    <property type="match status" value="1"/>
</dbReference>
<dbReference type="OrthoDB" id="5242752at2"/>
<dbReference type="InterPro" id="IPR003661">
    <property type="entry name" value="HisK_dim/P_dom"/>
</dbReference>
<evidence type="ECO:0000256" key="3">
    <source>
        <dbReference type="ARBA" id="ARBA00012438"/>
    </source>
</evidence>
<dbReference type="Gene3D" id="1.10.287.130">
    <property type="match status" value="1"/>
</dbReference>
<keyword evidence="7 14" id="KW-0418">Kinase</keyword>
<dbReference type="EC" id="2.7.13.3" evidence="3"/>
<evidence type="ECO:0000313" key="14">
    <source>
        <dbReference type="EMBL" id="KZB84795.1"/>
    </source>
</evidence>
<dbReference type="InterPro" id="IPR003594">
    <property type="entry name" value="HATPase_dom"/>
</dbReference>
<dbReference type="PANTHER" id="PTHR45436">
    <property type="entry name" value="SENSOR HISTIDINE KINASE YKOH"/>
    <property type="match status" value="1"/>
</dbReference>
<dbReference type="EMBL" id="LQCI01000013">
    <property type="protein sequence ID" value="KZB84795.1"/>
    <property type="molecule type" value="Genomic_DNA"/>
</dbReference>
<dbReference type="Pfam" id="PF00512">
    <property type="entry name" value="HisKA"/>
    <property type="match status" value="1"/>
</dbReference>
<dbReference type="GO" id="GO:0005886">
    <property type="term" value="C:plasma membrane"/>
    <property type="evidence" value="ECO:0007669"/>
    <property type="project" value="UniProtKB-SubCell"/>
</dbReference>
<feature type="transmembrane region" description="Helical" evidence="11">
    <location>
        <begin position="160"/>
        <end position="182"/>
    </location>
</feature>
<dbReference type="CDD" id="cd00082">
    <property type="entry name" value="HisKA"/>
    <property type="match status" value="1"/>
</dbReference>
<keyword evidence="4" id="KW-0597">Phosphoprotein</keyword>
<feature type="transmembrane region" description="Helical" evidence="11">
    <location>
        <begin position="12"/>
        <end position="34"/>
    </location>
</feature>
<evidence type="ECO:0000256" key="8">
    <source>
        <dbReference type="ARBA" id="ARBA00022989"/>
    </source>
</evidence>
<name>A0A154MKF1_9PSEU</name>
<proteinExistence type="predicted"/>
<feature type="domain" description="HAMP" evidence="13">
    <location>
        <begin position="185"/>
        <end position="237"/>
    </location>
</feature>
<dbReference type="Pfam" id="PF02518">
    <property type="entry name" value="HATPase_c"/>
    <property type="match status" value="1"/>
</dbReference>
<evidence type="ECO:0000259" key="12">
    <source>
        <dbReference type="PROSITE" id="PS50109"/>
    </source>
</evidence>
<dbReference type="InterPro" id="IPR005467">
    <property type="entry name" value="His_kinase_dom"/>
</dbReference>
<dbReference type="PROSITE" id="PS50109">
    <property type="entry name" value="HIS_KIN"/>
    <property type="match status" value="1"/>
</dbReference>
<dbReference type="PRINTS" id="PR00344">
    <property type="entry name" value="BCTRLSENSOR"/>
</dbReference>
<keyword evidence="10 11" id="KW-0472">Membrane</keyword>
<evidence type="ECO:0000256" key="5">
    <source>
        <dbReference type="ARBA" id="ARBA00022679"/>
    </source>
</evidence>
<feature type="domain" description="Histidine kinase" evidence="12">
    <location>
        <begin position="245"/>
        <end position="455"/>
    </location>
</feature>
<evidence type="ECO:0000256" key="1">
    <source>
        <dbReference type="ARBA" id="ARBA00000085"/>
    </source>
</evidence>
<dbReference type="SUPFAM" id="SSF55874">
    <property type="entry name" value="ATPase domain of HSP90 chaperone/DNA topoisomerase II/histidine kinase"/>
    <property type="match status" value="1"/>
</dbReference>
<dbReference type="CDD" id="cd06225">
    <property type="entry name" value="HAMP"/>
    <property type="match status" value="1"/>
</dbReference>
<evidence type="ECO:0000313" key="15">
    <source>
        <dbReference type="EMBL" id="OKA05257.1"/>
    </source>
</evidence>
<keyword evidence="17" id="KW-1185">Reference proteome</keyword>
<evidence type="ECO:0000313" key="17">
    <source>
        <dbReference type="Proteomes" id="UP000186883"/>
    </source>
</evidence>
<dbReference type="AlphaFoldDB" id="A0A154MKF1"/>
<protein>
    <recommendedName>
        <fullName evidence="3">histidine kinase</fullName>
        <ecNumber evidence="3">2.7.13.3</ecNumber>
    </recommendedName>
</protein>
<dbReference type="Gene3D" id="3.30.565.10">
    <property type="entry name" value="Histidine kinase-like ATPase, C-terminal domain"/>
    <property type="match status" value="1"/>
</dbReference>
<sequence>MRATVQRLSLRWRVAVAFGLGLALVMTVLGVATWNLTTGYMLDQREQSTARQSEVNVGLVDKALAEQSDTLNDLLTGLASGPDSSILLLRPGGWLTSGRQIAPTAVPVALLDSARSGVAARQRFTADGVPVLAIATPVGNGDSVYVELYPLLELDRTFRYLSILLIAGTVVAALFGAVLGAWTSKRALRPLAALREAASRVARGDLTTRLPHQEDPDLAPLATSFNTTTEQLEQRVRRDKRFAADVSHELRSPLTTMVTATEVLVRRQDTMHPTARKALSLLGSELHRFQRMVVDLLEISRADQEDEGQVELVDLGALVHNVLDSRNESSTRVVIDQGTPLVSADRRRIDRVVTNLLDNADRYGGGAIAVTVRRHGDRARVEVDDAGSGVPPALRERIFERFARGLHAGRRDRETGSGLGLAIVADHVHRHGGSVWVEDRPGGGARFVVELPEAIP</sequence>
<dbReference type="PROSITE" id="PS50885">
    <property type="entry name" value="HAMP"/>
    <property type="match status" value="1"/>
</dbReference>
<evidence type="ECO:0000256" key="10">
    <source>
        <dbReference type="ARBA" id="ARBA00023136"/>
    </source>
</evidence>
<keyword evidence="5" id="KW-0808">Transferase</keyword>
<dbReference type="SMART" id="SM00304">
    <property type="entry name" value="HAMP"/>
    <property type="match status" value="1"/>
</dbReference>
<dbReference type="SUPFAM" id="SSF158472">
    <property type="entry name" value="HAMP domain-like"/>
    <property type="match status" value="1"/>
</dbReference>
<evidence type="ECO:0000256" key="7">
    <source>
        <dbReference type="ARBA" id="ARBA00022777"/>
    </source>
</evidence>
<dbReference type="Proteomes" id="UP000186883">
    <property type="component" value="Unassembled WGS sequence"/>
</dbReference>
<dbReference type="Proteomes" id="UP000076321">
    <property type="component" value="Unassembled WGS sequence"/>
</dbReference>
<reference evidence="15 17" key="2">
    <citation type="submission" date="2016-11" db="EMBL/GenBank/DDBJ databases">
        <title>Genome sequencing of Amycolatopsis regifaucium.</title>
        <authorList>
            <person name="Mayilraj S."/>
            <person name="Kaur N."/>
        </authorList>
    </citation>
    <scope>NUCLEOTIDE SEQUENCE [LARGE SCALE GENOMIC DNA]</scope>
    <source>
        <strain evidence="15 17">GY080</strain>
    </source>
</reference>
<keyword evidence="8 11" id="KW-1133">Transmembrane helix</keyword>
<evidence type="ECO:0000256" key="2">
    <source>
        <dbReference type="ARBA" id="ARBA00004236"/>
    </source>
</evidence>
<dbReference type="GO" id="GO:0000155">
    <property type="term" value="F:phosphorelay sensor kinase activity"/>
    <property type="evidence" value="ECO:0007669"/>
    <property type="project" value="InterPro"/>
</dbReference>
<evidence type="ECO:0000256" key="9">
    <source>
        <dbReference type="ARBA" id="ARBA00023012"/>
    </source>
</evidence>
<comment type="subcellular location">
    <subcellularLocation>
        <location evidence="2">Cell membrane</location>
    </subcellularLocation>
</comment>
<evidence type="ECO:0000256" key="11">
    <source>
        <dbReference type="SAM" id="Phobius"/>
    </source>
</evidence>
<dbReference type="CDD" id="cd00075">
    <property type="entry name" value="HATPase"/>
    <property type="match status" value="1"/>
</dbReference>
<keyword evidence="6 11" id="KW-0812">Transmembrane</keyword>
<dbReference type="InterPro" id="IPR036097">
    <property type="entry name" value="HisK_dim/P_sf"/>
</dbReference>
<dbReference type="InterPro" id="IPR003660">
    <property type="entry name" value="HAMP_dom"/>
</dbReference>
<reference evidence="14 16" key="1">
    <citation type="submission" date="2015-12" db="EMBL/GenBank/DDBJ databases">
        <title>Amycolatopsis regifaucium genome sequencing and assembly.</title>
        <authorList>
            <person name="Mayilraj S."/>
        </authorList>
    </citation>
    <scope>NUCLEOTIDE SEQUENCE [LARGE SCALE GENOMIC DNA]</scope>
    <source>
        <strain evidence="14 16">GY080</strain>
    </source>
</reference>
<evidence type="ECO:0000313" key="16">
    <source>
        <dbReference type="Proteomes" id="UP000076321"/>
    </source>
</evidence>